<gene>
    <name evidence="6" type="ORF">ACFQZ6_02670</name>
</gene>
<dbReference type="PROSITE" id="PS50943">
    <property type="entry name" value="HTH_CROC1"/>
    <property type="match status" value="1"/>
</dbReference>
<evidence type="ECO:0000259" key="5">
    <source>
        <dbReference type="PROSITE" id="PS50943"/>
    </source>
</evidence>
<feature type="domain" description="HTH lacI-type" evidence="4">
    <location>
        <begin position="6"/>
        <end position="60"/>
    </location>
</feature>
<dbReference type="Pfam" id="PF13377">
    <property type="entry name" value="Peripla_BP_3"/>
    <property type="match status" value="1"/>
</dbReference>
<dbReference type="Gene3D" id="3.40.50.2300">
    <property type="match status" value="2"/>
</dbReference>
<evidence type="ECO:0000313" key="6">
    <source>
        <dbReference type="EMBL" id="MFD0313154.1"/>
    </source>
</evidence>
<organism evidence="6 7">
    <name type="scientific">Streptomyces flavalbus</name>
    <dbReference type="NCBI Taxonomy" id="2665155"/>
    <lineage>
        <taxon>Bacteria</taxon>
        <taxon>Bacillati</taxon>
        <taxon>Actinomycetota</taxon>
        <taxon>Actinomycetes</taxon>
        <taxon>Kitasatosporales</taxon>
        <taxon>Streptomycetaceae</taxon>
        <taxon>Streptomyces</taxon>
    </lineage>
</organism>
<dbReference type="PROSITE" id="PS50932">
    <property type="entry name" value="HTH_LACI_2"/>
    <property type="match status" value="1"/>
</dbReference>
<dbReference type="InterPro" id="IPR046335">
    <property type="entry name" value="LacI/GalR-like_sensor"/>
</dbReference>
<dbReference type="InterPro" id="IPR028082">
    <property type="entry name" value="Peripla_BP_I"/>
</dbReference>
<dbReference type="SMART" id="SM00354">
    <property type="entry name" value="HTH_LACI"/>
    <property type="match status" value="1"/>
</dbReference>
<dbReference type="PANTHER" id="PTHR30146">
    <property type="entry name" value="LACI-RELATED TRANSCRIPTIONAL REPRESSOR"/>
    <property type="match status" value="1"/>
</dbReference>
<reference evidence="7" key="1">
    <citation type="journal article" date="2019" name="Int. J. Syst. Evol. Microbiol.">
        <title>The Global Catalogue of Microorganisms (GCM) 10K type strain sequencing project: providing services to taxonomists for standard genome sequencing and annotation.</title>
        <authorList>
            <consortium name="The Broad Institute Genomics Platform"/>
            <consortium name="The Broad Institute Genome Sequencing Center for Infectious Disease"/>
            <person name="Wu L."/>
            <person name="Ma J."/>
        </authorList>
    </citation>
    <scope>NUCLEOTIDE SEQUENCE [LARGE SCALE GENOMIC DNA]</scope>
    <source>
        <strain evidence="7">CGMCC 4.7400</strain>
    </source>
</reference>
<dbReference type="Proteomes" id="UP001597023">
    <property type="component" value="Unassembled WGS sequence"/>
</dbReference>
<dbReference type="PANTHER" id="PTHR30146:SF109">
    <property type="entry name" value="HTH-TYPE TRANSCRIPTIONAL REGULATOR GALS"/>
    <property type="match status" value="1"/>
</dbReference>
<keyword evidence="7" id="KW-1185">Reference proteome</keyword>
<evidence type="ECO:0000256" key="2">
    <source>
        <dbReference type="ARBA" id="ARBA00023125"/>
    </source>
</evidence>
<evidence type="ECO:0000313" key="7">
    <source>
        <dbReference type="Proteomes" id="UP001597023"/>
    </source>
</evidence>
<comment type="caution">
    <text evidence="6">The sequence shown here is derived from an EMBL/GenBank/DDBJ whole genome shotgun (WGS) entry which is preliminary data.</text>
</comment>
<dbReference type="Pfam" id="PF00356">
    <property type="entry name" value="LacI"/>
    <property type="match status" value="1"/>
</dbReference>
<dbReference type="GO" id="GO:0003677">
    <property type="term" value="F:DNA binding"/>
    <property type="evidence" value="ECO:0007669"/>
    <property type="project" value="UniProtKB-KW"/>
</dbReference>
<name>A0ABW2W6J4_9ACTN</name>
<evidence type="ECO:0000259" key="4">
    <source>
        <dbReference type="PROSITE" id="PS50932"/>
    </source>
</evidence>
<dbReference type="SUPFAM" id="SSF47413">
    <property type="entry name" value="lambda repressor-like DNA-binding domains"/>
    <property type="match status" value="1"/>
</dbReference>
<protein>
    <submittedName>
        <fullName evidence="6">LacI family DNA-binding transcriptional regulator</fullName>
    </submittedName>
</protein>
<dbReference type="CDD" id="cd01392">
    <property type="entry name" value="HTH_LacI"/>
    <property type="match status" value="1"/>
</dbReference>
<dbReference type="PRINTS" id="PR00036">
    <property type="entry name" value="HTHLACI"/>
</dbReference>
<dbReference type="Gene3D" id="1.10.260.40">
    <property type="entry name" value="lambda repressor-like DNA-binding domains"/>
    <property type="match status" value="1"/>
</dbReference>
<dbReference type="RefSeq" id="WP_381604722.1">
    <property type="nucleotide sequence ID" value="NZ_JBHTEB010000001.1"/>
</dbReference>
<dbReference type="InterPro" id="IPR000843">
    <property type="entry name" value="HTH_LacI"/>
</dbReference>
<sequence>MTRRDPTLEDVAREAGVSRATVSRVVNGVRNVDPGIQETVRRAIERTGYRPNRAARFLVTHRTETVALVISGTGDAFAARVFADPFFGRVVSGALEYLRAHAKHPVILVAESVEAREQVVDYLSKGTADGCLVVTMQAGDPLPTMLTAAKIPTVLFGRPEPGLAVSHVDLAQAEGARLAAERLVARGCRRVATIHGPRALPAARDRLTGFRAALAAAGIADVPAAEGTFTVESGAAAMRQLLAAHPGLDGVFAANDLMAQGACQYLRERGRRVPEDVAVVGFDDSSVAAACHPPLTTVRQPVERMAAEMARLLSEHIQGARTEPAAVLFEPELVVRESA</sequence>
<accession>A0ABW2W6J4</accession>
<keyword evidence="1" id="KW-0805">Transcription regulation</keyword>
<evidence type="ECO:0000256" key="1">
    <source>
        <dbReference type="ARBA" id="ARBA00023015"/>
    </source>
</evidence>
<feature type="domain" description="HTH cro/C1-type" evidence="5">
    <location>
        <begin position="7"/>
        <end position="33"/>
    </location>
</feature>
<evidence type="ECO:0000256" key="3">
    <source>
        <dbReference type="ARBA" id="ARBA00023163"/>
    </source>
</evidence>
<dbReference type="EMBL" id="JBHTEB010000001">
    <property type="protein sequence ID" value="MFD0313154.1"/>
    <property type="molecule type" value="Genomic_DNA"/>
</dbReference>
<dbReference type="SUPFAM" id="SSF53822">
    <property type="entry name" value="Periplasmic binding protein-like I"/>
    <property type="match status" value="1"/>
</dbReference>
<dbReference type="InterPro" id="IPR001387">
    <property type="entry name" value="Cro/C1-type_HTH"/>
</dbReference>
<dbReference type="InterPro" id="IPR010982">
    <property type="entry name" value="Lambda_DNA-bd_dom_sf"/>
</dbReference>
<dbReference type="CDD" id="cd06267">
    <property type="entry name" value="PBP1_LacI_sugar_binding-like"/>
    <property type="match status" value="1"/>
</dbReference>
<keyword evidence="3" id="KW-0804">Transcription</keyword>
<proteinExistence type="predicted"/>
<keyword evidence="2 6" id="KW-0238">DNA-binding</keyword>
<dbReference type="PROSITE" id="PS00356">
    <property type="entry name" value="HTH_LACI_1"/>
    <property type="match status" value="1"/>
</dbReference>